<evidence type="ECO:0000256" key="9">
    <source>
        <dbReference type="ARBA" id="ARBA00041026"/>
    </source>
</evidence>
<dbReference type="Proteomes" id="UP001152798">
    <property type="component" value="Chromosome 1"/>
</dbReference>
<feature type="domain" description="FGFR1 oncogene partner (FOP) N-terminal dimerisation" evidence="13">
    <location>
        <begin position="44"/>
        <end position="114"/>
    </location>
</feature>
<keyword evidence="4" id="KW-0963">Cytoplasm</keyword>
<dbReference type="GO" id="GO:0005813">
    <property type="term" value="C:centrosome"/>
    <property type="evidence" value="ECO:0007669"/>
    <property type="project" value="UniProtKB-SubCell"/>
</dbReference>
<dbReference type="GO" id="GO:0030030">
    <property type="term" value="P:cell projection organization"/>
    <property type="evidence" value="ECO:0007669"/>
    <property type="project" value="UniProtKB-KW"/>
</dbReference>
<evidence type="ECO:0000256" key="2">
    <source>
        <dbReference type="ARBA" id="ARBA00004300"/>
    </source>
</evidence>
<proteinExistence type="inferred from homology"/>
<name>A0A9P0DXH7_NEZVI</name>
<evidence type="ECO:0000313" key="15">
    <source>
        <dbReference type="Proteomes" id="UP001152798"/>
    </source>
</evidence>
<gene>
    <name evidence="14" type="ORF">NEZAVI_LOCUS198</name>
</gene>
<protein>
    <recommendedName>
        <fullName evidence="9">Centrosomal protein 43</fullName>
    </recommendedName>
    <alternativeName>
        <fullName evidence="10">FGFR1 oncogene partner</fullName>
    </alternativeName>
</protein>
<evidence type="ECO:0000259" key="13">
    <source>
        <dbReference type="Pfam" id="PF09398"/>
    </source>
</evidence>
<comment type="subcellular location">
    <subcellularLocation>
        <location evidence="1">Cytoplasm</location>
        <location evidence="1">Cytoskeleton</location>
        <location evidence="1">Cilium basal body</location>
    </subcellularLocation>
    <subcellularLocation>
        <location evidence="2">Cytoplasm</location>
        <location evidence="2">Cytoskeleton</location>
        <location evidence="2">Microtubule organizing center</location>
        <location evidence="2">Centrosome</location>
    </subcellularLocation>
</comment>
<evidence type="ECO:0000256" key="8">
    <source>
        <dbReference type="ARBA" id="ARBA00023273"/>
    </source>
</evidence>
<evidence type="ECO:0000256" key="7">
    <source>
        <dbReference type="ARBA" id="ARBA00023212"/>
    </source>
</evidence>
<keyword evidence="7" id="KW-0206">Cytoskeleton</keyword>
<dbReference type="AlphaFoldDB" id="A0A9P0DXH7"/>
<dbReference type="InterPro" id="IPR006594">
    <property type="entry name" value="LisH"/>
</dbReference>
<evidence type="ECO:0000256" key="3">
    <source>
        <dbReference type="ARBA" id="ARBA00005385"/>
    </source>
</evidence>
<evidence type="ECO:0000313" key="14">
    <source>
        <dbReference type="EMBL" id="CAH1388612.1"/>
    </source>
</evidence>
<dbReference type="PANTHER" id="PTHR15431">
    <property type="entry name" value="FGFR1 ONCOGENE PARTNER/LISH DOMAIN-CONTAINING PROTEIN"/>
    <property type="match status" value="1"/>
</dbReference>
<dbReference type="Pfam" id="PF09398">
    <property type="entry name" value="FOP_dimer"/>
    <property type="match status" value="1"/>
</dbReference>
<dbReference type="EMBL" id="OV725077">
    <property type="protein sequence ID" value="CAH1388612.1"/>
    <property type="molecule type" value="Genomic_DNA"/>
</dbReference>
<keyword evidence="8" id="KW-0966">Cell projection</keyword>
<dbReference type="GO" id="GO:0034453">
    <property type="term" value="P:microtubule anchoring"/>
    <property type="evidence" value="ECO:0007669"/>
    <property type="project" value="InterPro"/>
</dbReference>
<accession>A0A9P0DXH7</accession>
<evidence type="ECO:0000256" key="5">
    <source>
        <dbReference type="ARBA" id="ARBA00022553"/>
    </source>
</evidence>
<dbReference type="Gene3D" id="1.20.960.40">
    <property type="match status" value="1"/>
</dbReference>
<dbReference type="PANTHER" id="PTHR15431:SF9">
    <property type="entry name" value="CENTROSOMAL PROTEIN 43"/>
    <property type="match status" value="1"/>
</dbReference>
<evidence type="ECO:0000256" key="11">
    <source>
        <dbReference type="ARBA" id="ARBA00046076"/>
    </source>
</evidence>
<evidence type="ECO:0000256" key="1">
    <source>
        <dbReference type="ARBA" id="ARBA00004120"/>
    </source>
</evidence>
<evidence type="ECO:0000256" key="4">
    <source>
        <dbReference type="ARBA" id="ARBA00022490"/>
    </source>
</evidence>
<evidence type="ECO:0000256" key="6">
    <source>
        <dbReference type="ARBA" id="ARBA00022794"/>
    </source>
</evidence>
<reference evidence="14" key="1">
    <citation type="submission" date="2022-01" db="EMBL/GenBank/DDBJ databases">
        <authorList>
            <person name="King R."/>
        </authorList>
    </citation>
    <scope>NUCLEOTIDE SEQUENCE</scope>
</reference>
<keyword evidence="6" id="KW-0970">Cilium biogenesis/degradation</keyword>
<keyword evidence="15" id="KW-1185">Reference proteome</keyword>
<sequence>MEEKLVEAVRGGLERDGVLGKLRSEIRCEVLRLLGIHDLKKVSKPIITPEVNLINSLIGEYLQWIGYSYTSAIFSSESDFIYSRDENIHRRIMSELGLKDSSDDSLPLLCQLINKVKQNCNY</sequence>
<comment type="subunit">
    <text evidence="12">Homodimer. Part of a ternary complex that contains CEP350, CEP43 and MAPRE1. Interacts directly with CEP350 and MAPRE1. Interacts with CEP19. Interacts (via N-terminus) with CEP350 (via C-terminus).</text>
</comment>
<evidence type="ECO:0000256" key="10">
    <source>
        <dbReference type="ARBA" id="ARBA00042293"/>
    </source>
</evidence>
<keyword evidence="5" id="KW-0597">Phosphoprotein</keyword>
<comment type="similarity">
    <text evidence="3">Belongs to the CEP43 family.</text>
</comment>
<dbReference type="PROSITE" id="PS50896">
    <property type="entry name" value="LISH"/>
    <property type="match status" value="1"/>
</dbReference>
<dbReference type="OrthoDB" id="5970631at2759"/>
<evidence type="ECO:0000256" key="12">
    <source>
        <dbReference type="ARBA" id="ARBA00046373"/>
    </source>
</evidence>
<organism evidence="14 15">
    <name type="scientific">Nezara viridula</name>
    <name type="common">Southern green stink bug</name>
    <name type="synonym">Cimex viridulus</name>
    <dbReference type="NCBI Taxonomy" id="85310"/>
    <lineage>
        <taxon>Eukaryota</taxon>
        <taxon>Metazoa</taxon>
        <taxon>Ecdysozoa</taxon>
        <taxon>Arthropoda</taxon>
        <taxon>Hexapoda</taxon>
        <taxon>Insecta</taxon>
        <taxon>Pterygota</taxon>
        <taxon>Neoptera</taxon>
        <taxon>Paraneoptera</taxon>
        <taxon>Hemiptera</taxon>
        <taxon>Heteroptera</taxon>
        <taxon>Panheteroptera</taxon>
        <taxon>Pentatomomorpha</taxon>
        <taxon>Pentatomoidea</taxon>
        <taxon>Pentatomidae</taxon>
        <taxon>Pentatominae</taxon>
        <taxon>Nezara</taxon>
    </lineage>
</organism>
<dbReference type="InterPro" id="IPR018993">
    <property type="entry name" value="FOP_dimerisation-dom_N"/>
</dbReference>
<comment type="function">
    <text evidence="11">Required for anchoring microtubules to the centrosomes. Required for ciliation.</text>
</comment>